<proteinExistence type="predicted"/>
<sequence>MKIIQNKKSISRFGDGEFRLILDNTNIGFQKGNAEITRKLR</sequence>
<organism evidence="1 2">
    <name type="scientific">Chryseobacterium taklimakanense</name>
    <dbReference type="NCBI Taxonomy" id="536441"/>
    <lineage>
        <taxon>Bacteria</taxon>
        <taxon>Pseudomonadati</taxon>
        <taxon>Bacteroidota</taxon>
        <taxon>Flavobacteriia</taxon>
        <taxon>Flavobacteriales</taxon>
        <taxon>Weeksellaceae</taxon>
        <taxon>Chryseobacterium group</taxon>
        <taxon>Chryseobacterium</taxon>
    </lineage>
</organism>
<evidence type="ECO:0000313" key="1">
    <source>
        <dbReference type="EMBL" id="AZI21194.1"/>
    </source>
</evidence>
<gene>
    <name evidence="1" type="ORF">EIH08_11260</name>
</gene>
<dbReference type="Proteomes" id="UP000282297">
    <property type="component" value="Chromosome"/>
</dbReference>
<evidence type="ECO:0000313" key="2">
    <source>
        <dbReference type="Proteomes" id="UP000282297"/>
    </source>
</evidence>
<dbReference type="EMBL" id="CP034171">
    <property type="protein sequence ID" value="AZI21194.1"/>
    <property type="molecule type" value="Genomic_DNA"/>
</dbReference>
<dbReference type="AlphaFoldDB" id="A0A3G8WSP7"/>
<reference evidence="2" key="1">
    <citation type="submission" date="2018-11" db="EMBL/GenBank/DDBJ databases">
        <title>Proposal to divide the Flavobacteriaceae and reorganize its genera based on Amino Acid Identity values calculated from whole genome sequences.</title>
        <authorList>
            <person name="Nicholson A.C."/>
            <person name="Gulvik C.A."/>
            <person name="Whitney A.M."/>
            <person name="Humrighouse B.W."/>
            <person name="Bell M."/>
            <person name="Holmes B."/>
            <person name="Steigerwalt A.B."/>
            <person name="Villarma A."/>
            <person name="Sheth M."/>
            <person name="Batra D."/>
            <person name="Pryor J."/>
            <person name="Bernardet J.-F."/>
            <person name="Hugo C."/>
            <person name="Kampfer P."/>
            <person name="Newman J.D."/>
            <person name="McQuiston J.R."/>
        </authorList>
    </citation>
    <scope>NUCLEOTIDE SEQUENCE [LARGE SCALE GENOMIC DNA]</scope>
    <source>
        <strain evidence="2">H4753</strain>
    </source>
</reference>
<protein>
    <submittedName>
        <fullName evidence="1">DUF1792 domain-containing protein</fullName>
    </submittedName>
</protein>
<name>A0A3G8WSP7_9FLAO</name>
<accession>A0A3G8WSP7</accession>